<dbReference type="GeneID" id="94346987"/>
<evidence type="ECO:0000313" key="4">
    <source>
        <dbReference type="Proteomes" id="UP000294530"/>
    </source>
</evidence>
<name>A0A976IKT0_BRELC</name>
<feature type="region of interest" description="Disordered" evidence="2">
    <location>
        <begin position="158"/>
        <end position="194"/>
    </location>
</feature>
<feature type="coiled-coil region" evidence="1">
    <location>
        <begin position="280"/>
        <end position="346"/>
    </location>
</feature>
<accession>A0A976IKT0</accession>
<evidence type="ECO:0000256" key="2">
    <source>
        <dbReference type="SAM" id="MobiDB-lite"/>
    </source>
</evidence>
<keyword evidence="4" id="KW-1185">Reference proteome</keyword>
<dbReference type="OrthoDB" id="126716at2759"/>
<protein>
    <submittedName>
        <fullName evidence="3">Uncharacterized protein</fullName>
    </submittedName>
</protein>
<sequence>MKVTLENGINASAGCGKPCFAEFDNILQELRRCEERKQQQSVEVTSATTKQKILRDHLQQTQAELAAARASKLKLCEEIGTLKQAKEHQNKQLEKYEFDLQFARETHASMTKKLKDLETSTWTIKQQYIQSLASRIKSSVQVLRQLNVTHPATFNVDATESCSEPGQANQKKRKRVLGDEISEQQVLHTDSKPEESSIAAEIKVSEIAAKIKHAAALDGDCSSLLPTSGNVDQNDSANVETELRTTELLDQISKLELAQSALKDMYTALEFKHNESVAKSKELEQDAKNKGAKIEELEQEVKIAQSTTSANSNSETQEKEVMKGRLKILEENLAQMNGYADQLEMVIAQCPSCTLKLQSESTQDSVANKVE</sequence>
<dbReference type="KEGG" id="blac:94346987"/>
<gene>
    <name evidence="3" type="ORF">CCR75_003219</name>
</gene>
<organism evidence="3 4">
    <name type="scientific">Bremia lactucae</name>
    <name type="common">Lettuce downy mildew</name>
    <dbReference type="NCBI Taxonomy" id="4779"/>
    <lineage>
        <taxon>Eukaryota</taxon>
        <taxon>Sar</taxon>
        <taxon>Stramenopiles</taxon>
        <taxon>Oomycota</taxon>
        <taxon>Peronosporomycetes</taxon>
        <taxon>Peronosporales</taxon>
        <taxon>Peronosporaceae</taxon>
        <taxon>Bremia</taxon>
    </lineage>
</organism>
<feature type="compositionally biased region" description="Polar residues" evidence="2">
    <location>
        <begin position="158"/>
        <end position="169"/>
    </location>
</feature>
<feature type="coiled-coil region" evidence="1">
    <location>
        <begin position="23"/>
        <end position="120"/>
    </location>
</feature>
<keyword evidence="1" id="KW-0175">Coiled coil</keyword>
<dbReference type="EMBL" id="SHOA02000001">
    <property type="protein sequence ID" value="TDH73681.1"/>
    <property type="molecule type" value="Genomic_DNA"/>
</dbReference>
<dbReference type="RefSeq" id="XP_067823179.1">
    <property type="nucleotide sequence ID" value="XM_067961316.1"/>
</dbReference>
<evidence type="ECO:0000313" key="3">
    <source>
        <dbReference type="EMBL" id="TDH73681.1"/>
    </source>
</evidence>
<dbReference type="Proteomes" id="UP000294530">
    <property type="component" value="Unassembled WGS sequence"/>
</dbReference>
<comment type="caution">
    <text evidence="3">The sequence shown here is derived from an EMBL/GenBank/DDBJ whole genome shotgun (WGS) entry which is preliminary data.</text>
</comment>
<dbReference type="AlphaFoldDB" id="A0A976IKT0"/>
<reference evidence="3 4" key="1">
    <citation type="journal article" date="2021" name="Genome Biol.">
        <title>AFLAP: assembly-free linkage analysis pipeline using k-mers from genome sequencing data.</title>
        <authorList>
            <person name="Fletcher K."/>
            <person name="Zhang L."/>
            <person name="Gil J."/>
            <person name="Han R."/>
            <person name="Cavanaugh K."/>
            <person name="Michelmore R."/>
        </authorList>
    </citation>
    <scope>NUCLEOTIDE SEQUENCE [LARGE SCALE GENOMIC DNA]</scope>
    <source>
        <strain evidence="3 4">SF5</strain>
    </source>
</reference>
<evidence type="ECO:0000256" key="1">
    <source>
        <dbReference type="SAM" id="Coils"/>
    </source>
</evidence>
<proteinExistence type="predicted"/>